<organism evidence="1 2">
    <name type="scientific">Orbilia oligospora</name>
    <name type="common">Nematode-trapping fungus</name>
    <name type="synonym">Arthrobotrys oligospora</name>
    <dbReference type="NCBI Taxonomy" id="2813651"/>
    <lineage>
        <taxon>Eukaryota</taxon>
        <taxon>Fungi</taxon>
        <taxon>Dikarya</taxon>
        <taxon>Ascomycota</taxon>
        <taxon>Pezizomycotina</taxon>
        <taxon>Orbiliomycetes</taxon>
        <taxon>Orbiliales</taxon>
        <taxon>Orbiliaceae</taxon>
        <taxon>Orbilia</taxon>
    </lineage>
</organism>
<dbReference type="EMBL" id="WIQW01000097">
    <property type="protein sequence ID" value="KAF3084575.1"/>
    <property type="molecule type" value="Genomic_DNA"/>
</dbReference>
<protein>
    <submittedName>
        <fullName evidence="1">Uncharacterized protein</fullName>
    </submittedName>
</protein>
<dbReference type="Proteomes" id="UP000475325">
    <property type="component" value="Unassembled WGS sequence"/>
</dbReference>
<evidence type="ECO:0000313" key="2">
    <source>
        <dbReference type="Proteomes" id="UP000475325"/>
    </source>
</evidence>
<name>A0A7C8IZQ4_ORBOL</name>
<evidence type="ECO:0000313" key="1">
    <source>
        <dbReference type="EMBL" id="KAF3084575.1"/>
    </source>
</evidence>
<comment type="caution">
    <text evidence="1">The sequence shown here is derived from an EMBL/GenBank/DDBJ whole genome shotgun (WGS) entry which is preliminary data.</text>
</comment>
<dbReference type="AlphaFoldDB" id="A0A7C8IZQ4"/>
<gene>
    <name evidence="1" type="ORF">TWF102_011880</name>
</gene>
<proteinExistence type="predicted"/>
<sequence length="109" mass="11879">MPGARICVRKSPGKNGTTVQPSSPVARFRWGTDHEPFSPPGSCKCAFVRSEGAHYPAIVQVAKNYDKFRGDALVRFKGAPFLNIRLGFFVSVALSDIIRTQVPANSWAA</sequence>
<accession>A0A7C8IZQ4</accession>
<reference evidence="1 2" key="1">
    <citation type="submission" date="2019-06" db="EMBL/GenBank/DDBJ databases">
        <authorList>
            <person name="Palmer J.M."/>
        </authorList>
    </citation>
    <scope>NUCLEOTIDE SEQUENCE [LARGE SCALE GENOMIC DNA]</scope>
    <source>
        <strain evidence="1 2">TWF102</strain>
    </source>
</reference>